<dbReference type="Gene3D" id="3.90.1200.10">
    <property type="match status" value="1"/>
</dbReference>
<evidence type="ECO:0000313" key="2">
    <source>
        <dbReference type="Proteomes" id="UP000191342"/>
    </source>
</evidence>
<organism evidence="1 2">
    <name type="scientific">Penicillium flavigenum</name>
    <dbReference type="NCBI Taxonomy" id="254877"/>
    <lineage>
        <taxon>Eukaryota</taxon>
        <taxon>Fungi</taxon>
        <taxon>Dikarya</taxon>
        <taxon>Ascomycota</taxon>
        <taxon>Pezizomycotina</taxon>
        <taxon>Eurotiomycetes</taxon>
        <taxon>Eurotiomycetidae</taxon>
        <taxon>Eurotiales</taxon>
        <taxon>Aspergillaceae</taxon>
        <taxon>Penicillium</taxon>
    </lineage>
</organism>
<proteinExistence type="predicted"/>
<sequence>MSNGLEIMARLPNPNAGPAFYIVASEVATHHFLRDKMGIPIPRIYDWSAETCNPVGAEYILEEKATGQPLGNVWANLTMAAQLDVVNQVVDMEKKIVSISFPKHGCLYYEKDLKPRALDYEALDSRHGFSESATGQNDQLPAFVIGPSFNAKLWKWEKAAIDLDRGPWESVADYAAALAKNEIDWASSHARQRIDFHRYMESLETPNDYITLIKHFFGPCSIFGSFKYRAAQQDSHPDLHLDNVFIDPETNRVTCIIDWQHTSACPISLQRSYPQMLELSSSSHSDQSNHKRKLLDHYYNAVKESDPARWEVLSDPLLTVKTNPYVLVTGCWHREELFSLRNALIAVIARWGDMGYGEIPCPVHFSEELLKHQHEMDLLEGISTVLHELQDTGLIPLGGMVHREYYEHAMELNDYSRRLFIDLAENERHRELHVKVWPYQ</sequence>
<dbReference type="EMBL" id="MLQL01000022">
    <property type="protein sequence ID" value="OQE18108.1"/>
    <property type="molecule type" value="Genomic_DNA"/>
</dbReference>
<dbReference type="SUPFAM" id="SSF56112">
    <property type="entry name" value="Protein kinase-like (PK-like)"/>
    <property type="match status" value="1"/>
</dbReference>
<dbReference type="GO" id="GO:0005739">
    <property type="term" value="C:mitochondrion"/>
    <property type="evidence" value="ECO:0007669"/>
    <property type="project" value="TreeGrafter"/>
</dbReference>
<dbReference type="AlphaFoldDB" id="A0A1V6SVV8"/>
<reference evidence="2" key="1">
    <citation type="journal article" date="2017" name="Nat. Microbiol.">
        <title>Global analysis of biosynthetic gene clusters reveals vast potential of secondary metabolite production in Penicillium species.</title>
        <authorList>
            <person name="Nielsen J.C."/>
            <person name="Grijseels S."/>
            <person name="Prigent S."/>
            <person name="Ji B."/>
            <person name="Dainat J."/>
            <person name="Nielsen K.F."/>
            <person name="Frisvad J.C."/>
            <person name="Workman M."/>
            <person name="Nielsen J."/>
        </authorList>
    </citation>
    <scope>NUCLEOTIDE SEQUENCE [LARGE SCALE GENOMIC DNA]</scope>
    <source>
        <strain evidence="2">IBT 14082</strain>
    </source>
</reference>
<comment type="caution">
    <text evidence="1">The sequence shown here is derived from an EMBL/GenBank/DDBJ whole genome shotgun (WGS) entry which is preliminary data.</text>
</comment>
<accession>A0A1V6SVV8</accession>
<dbReference type="PANTHER" id="PTHR36091">
    <property type="entry name" value="ALTERED INHERITANCE OF MITOCHONDRIA PROTEIN 9, MITOCHONDRIAL"/>
    <property type="match status" value="1"/>
</dbReference>
<name>A0A1V6SVV8_9EURO</name>
<dbReference type="InterPro" id="IPR051035">
    <property type="entry name" value="Mito_inheritance_9"/>
</dbReference>
<protein>
    <submittedName>
        <fullName evidence="1">Uncharacterized protein</fullName>
    </submittedName>
</protein>
<dbReference type="InterPro" id="IPR011009">
    <property type="entry name" value="Kinase-like_dom_sf"/>
</dbReference>
<evidence type="ECO:0000313" key="1">
    <source>
        <dbReference type="EMBL" id="OQE18108.1"/>
    </source>
</evidence>
<dbReference type="PANTHER" id="PTHR36091:SF2">
    <property type="entry name" value="AMINOGLYCOSIDE PHOSPHOTRANSFERASE DOMAIN-CONTAINING PROTEIN"/>
    <property type="match status" value="1"/>
</dbReference>
<gene>
    <name evidence="1" type="ORF">PENFLA_c022G10784</name>
</gene>
<dbReference type="Proteomes" id="UP000191342">
    <property type="component" value="Unassembled WGS sequence"/>
</dbReference>
<dbReference type="OrthoDB" id="2831558at2759"/>
<keyword evidence="2" id="KW-1185">Reference proteome</keyword>